<dbReference type="RefSeq" id="WP_316782395.1">
    <property type="nucleotide sequence ID" value="NZ_JASMWN010000037.1"/>
</dbReference>
<dbReference type="InterPro" id="IPR005546">
    <property type="entry name" value="Autotransporte_beta"/>
</dbReference>
<reference evidence="4" key="1">
    <citation type="submission" date="2023-05" db="EMBL/GenBank/DDBJ databases">
        <title>Sedimentitalea sp. nov. JM2-8.</title>
        <authorList>
            <person name="Huang J."/>
        </authorList>
    </citation>
    <scope>NUCLEOTIDE SEQUENCE [LARGE SCALE GENOMIC DNA]</scope>
    <source>
        <strain evidence="4">KHS03</strain>
    </source>
</reference>
<feature type="compositionally biased region" description="Gly residues" evidence="1">
    <location>
        <begin position="329"/>
        <end position="344"/>
    </location>
</feature>
<accession>A0ABU3VL83</accession>
<dbReference type="EMBL" id="JASMWN010000037">
    <property type="protein sequence ID" value="MDU9006949.1"/>
    <property type="molecule type" value="Genomic_DNA"/>
</dbReference>
<gene>
    <name evidence="3" type="ORF">QO231_24275</name>
</gene>
<proteinExistence type="predicted"/>
<evidence type="ECO:0000259" key="2">
    <source>
        <dbReference type="PROSITE" id="PS51208"/>
    </source>
</evidence>
<comment type="caution">
    <text evidence="3">The sequence shown here is derived from an EMBL/GenBank/DDBJ whole genome shotgun (WGS) entry which is preliminary data.</text>
</comment>
<feature type="domain" description="Autotransporter" evidence="2">
    <location>
        <begin position="2388"/>
        <end position="2666"/>
    </location>
</feature>
<dbReference type="InterPro" id="IPR036709">
    <property type="entry name" value="Autotransporte_beta_dom_sf"/>
</dbReference>
<dbReference type="Proteomes" id="UP001255416">
    <property type="component" value="Unassembled WGS sequence"/>
</dbReference>
<organism evidence="3 4">
    <name type="scientific">Sedimentitalea todarodis</name>
    <dbReference type="NCBI Taxonomy" id="1631240"/>
    <lineage>
        <taxon>Bacteria</taxon>
        <taxon>Pseudomonadati</taxon>
        <taxon>Pseudomonadota</taxon>
        <taxon>Alphaproteobacteria</taxon>
        <taxon>Rhodobacterales</taxon>
        <taxon>Paracoccaceae</taxon>
        <taxon>Sedimentitalea</taxon>
    </lineage>
</organism>
<evidence type="ECO:0000256" key="1">
    <source>
        <dbReference type="SAM" id="MobiDB-lite"/>
    </source>
</evidence>
<feature type="region of interest" description="Disordered" evidence="1">
    <location>
        <begin position="316"/>
        <end position="346"/>
    </location>
</feature>
<sequence length="2666" mass="251500">MINTPRGTFNFYGLGAYTRAGDGSTGDSDSPATGDARSDPGGSGGNAGAATNTFLSGVINLSTTERDTFVGLIEAQSIGGDGANSNQAQAFSLGDAYGGLGGGGGDGGDVSATMNSGTVTFQADGNRDNVDYGLHAGSFGGNSGAGGKARTIADGSTYGGQGGTGGSAGTATVVMNSGSLTFGSPNGYAIAAESVGGQGGLGATAESDVDGDAAAGAAGSGGVAGDASAILGDGGGRLTIVTQGRSDAVRVHSQGGTGGVGGYGDSKGSGDAVGGIGGDGAAGGAASLTLGLASITMRDAGTGDFGIGTAVSVESLGGQGGHGGEGKAADGGGNATGGDGGTGADAGAVTVRMENSDSGPATIATESRSETQHALVLQSIAGRGGDGGDADAPTVGNATGGNGGSGGSAGAISADLWADISTRGEQSQAVFARSYGGSGGNGGNAEAAVGSGTGGAGAGSGPGGDVTLTFKGSVTTANQEANGFLVQSVGGFSGDGGDASGLGAYGAGSESAGDGGTVSVTLESGTTVATSQEKSFVVQVQSVGGGGGRGGSGEGILALGGSGSAAGDGKDVTVLLDQGVTISASGNYSRAIEAMSIGGGGGSGGGSLGVVAVGGQGGNGGSAGHVQITSDSTVSTSGSEVSGGIFAQSVGGGGGSAHSEFGGIAAIGGSGGNGGAGGAVTINNSGAVTTAGSDSDAVFAQSVGGGGGNGSTAIAGSPGFSLSIGGSGGAAQDANNVIYKDTGVAKRTISTTGDRSRGVFLQSLGGGGGSGGSAIAIDSIAPASVALAFGGVGGAGGDGYSAIYEKEANAIGADISTAGSHAAAIQVQSIGGGGGHGGTAISGTAVSAVAVNTTLGGSGGDAGSSVSGSSVQSNGRLSTQGDHSAGILLQSIGGGGGNSGATVAGSLASGANLSTAIGGMGGGGGDSNNVTVFGGGEITTVGNDSTGIKIQSVGGGGGHGGTTVAASGITTVSADTAVGGAGGLGGVAGRVLLNWTGEISTQGENSAAIMAQSVGGGGGSSGTTVAGALNSQFSAQQAVGGSGGSGGSAQTVTVNSAGTVTTAGQIATGILAHSVGGGGGHSGITLAGTLVTQAAANTAVGGSGGGGGDGAEVDVAAASITTTGDSSLGVSAMSIGGGGGAAHFTGAFGGEATYVNVNTAVGGGGGTAGDGGAVNVNLTGAVATSGNNATGVLGMSVGGGGGNSGTTVSAQLEGDAPIGISVGGQGGASGSGGAVTINTADGSTITTKGHMSEGLKATSVARSGGSAGHVVTATGLSLGSASLAIGGDGGGGGNAAEVTVSSLSEIKTSGHYSSGIAASSIGGGGGSASGSISGQGLSMGAVSGVIGGFGGAGGKGGEVNVTSQRNITTEQFHSYGVLAQSIGGAGGSGGYAAQGSGTAGELSGQASMSVGGDGGRGGRSAAVVVEVAQGTIATNDFASYGVLAQSIGGKGGSGGNVYSGNMSFSSDASAQVNIDIGGSGAMGAKASDATVNNFGAIITKGFYANGILAQSIGGSGGSGGSVYSVKVAANEGSSADIGVHIGGTGGAGQRAGNVGVYNGSLANITTTKGGSSAIEAMSIGGGGGKGGSAANLYLEPAPESSSESSSLSASIDVGIGGMGGAAGNGGTVTVYNAGQLNTEGASSMGISAGSVGGGGGSGGTTSSASFSFEGICSALTSGGTVACKAPDDENVTTVSVSLTAEIGGSGGTAGNGGPVNVTNDGSINTRDDLAYGIEVYSIGGGGGNGAMGALGTEAWVNNETLNNIGDAPGNLSFVPDFGSVSMGIGGSAGATGDGGAITAGGTGSIVTAGDHAFGIHAQSVGGGGGKGGAGVTGLWSQLTVGGGGSGGGKGGTVSIDQRGSIITSGDGSMGIFAQSIGGGGGAAGDVEKGFSDSWLDLNVGAGTGVQMSAGGGGEGGDVAVTAAAITTTGDRAHGILVQSVGGSGGIAQITETASGSSITTFVGGGLDAGDGGDVTITTNGVISTAGERANGVNAQSVGGSGESDTAGDVNININADIKVTGENSRAILAQSDGMGAGANGAIAISIAKAATVSTAAEGWETIGLFDGRNNTISNAGVLRQENQEVGSYVIRTNGVGKLTVTNSGTLEGRVKSETSSSSPGAPIVIENTATGFLGLGSEMALGTEGSVHNGGTMYAGSRYTETKDSIDDSLVIGSLTQAVTGTMLTDFSASNNSADLIVVDSATQPSLAGSVLPNPIGVAPRSGTSGSALIFASETSDIDNTLTVANTAAVDYSLTKKRYAGGEGIHLSYNVNYAPWTGDAQARSKVSPSALAKINENHTGFANHINDLITLRRRELSDGEEEGRLSFVDDLGNYFLRVEDVDDLISVYDRFVPTEIFTPTETAVFSSLRFSDNLMSCPETASDGVAVFRREGSCFWGRIGGVASHRDAGQPSDYDENVFAMSAGFQREFSTDWFAGFAVGYEKASTSSDTVNGDGHRFNIGAVIKREIGATTLSASLSAGMSDFDLERQVITPNGAMLAKGSPKSTWVAAHARVAHSFDIGPTTYLKPWADLGVQRLWQDGYSESGAGDYGLNVGSIDSTLYTLNLMLELGTSFQLGGMHTEATISGGGLFLAGDTDPSTSVSLVGVGLDGPSYIVAADNQTKFANINAKFKTQINKQTTLSADFGALISRDQNNYGGSLKLSFVF</sequence>
<evidence type="ECO:0000313" key="3">
    <source>
        <dbReference type="EMBL" id="MDU9006949.1"/>
    </source>
</evidence>
<protein>
    <submittedName>
        <fullName evidence="3">Autotransporter outer membrane beta-barrel domain-containing protein</fullName>
    </submittedName>
</protein>
<dbReference type="PROSITE" id="PS51208">
    <property type="entry name" value="AUTOTRANSPORTER"/>
    <property type="match status" value="1"/>
</dbReference>
<name>A0ABU3VL83_9RHOB</name>
<feature type="compositionally biased region" description="Low complexity" evidence="1">
    <location>
        <begin position="863"/>
        <end position="875"/>
    </location>
</feature>
<feature type="region of interest" description="Disordered" evidence="1">
    <location>
        <begin position="858"/>
        <end position="879"/>
    </location>
</feature>
<dbReference type="SMART" id="SM00869">
    <property type="entry name" value="Autotransporter"/>
    <property type="match status" value="1"/>
</dbReference>
<evidence type="ECO:0000313" key="4">
    <source>
        <dbReference type="Proteomes" id="UP001255416"/>
    </source>
</evidence>
<dbReference type="SUPFAM" id="SSF103515">
    <property type="entry name" value="Autotransporter"/>
    <property type="match status" value="1"/>
</dbReference>
<feature type="region of interest" description="Disordered" evidence="1">
    <location>
        <begin position="381"/>
        <end position="406"/>
    </location>
</feature>
<keyword evidence="4" id="KW-1185">Reference proteome</keyword>
<feature type="region of interest" description="Disordered" evidence="1">
    <location>
        <begin position="21"/>
        <end position="49"/>
    </location>
</feature>